<dbReference type="Pfam" id="PF01436">
    <property type="entry name" value="NHL"/>
    <property type="match status" value="1"/>
</dbReference>
<organism evidence="5 6">
    <name type="scientific">Candidatus Roizmanbacteria bacterium CG_4_10_14_0_8_um_filter_39_9</name>
    <dbReference type="NCBI Taxonomy" id="1974829"/>
    <lineage>
        <taxon>Bacteria</taxon>
        <taxon>Candidatus Roizmaniibacteriota</taxon>
    </lineage>
</organism>
<feature type="compositionally biased region" description="Low complexity" evidence="3">
    <location>
        <begin position="1222"/>
        <end position="1235"/>
    </location>
</feature>
<dbReference type="SUPFAM" id="SSF47090">
    <property type="entry name" value="PGBD-like"/>
    <property type="match status" value="1"/>
</dbReference>
<protein>
    <recommendedName>
        <fullName evidence="4">Fibronectin type-III domain-containing protein</fullName>
    </recommendedName>
</protein>
<dbReference type="EMBL" id="PFLF01000082">
    <property type="protein sequence ID" value="PIY68823.1"/>
    <property type="molecule type" value="Genomic_DNA"/>
</dbReference>
<keyword evidence="1" id="KW-0677">Repeat</keyword>
<dbReference type="SUPFAM" id="SSF63825">
    <property type="entry name" value="YWTD domain"/>
    <property type="match status" value="1"/>
</dbReference>
<dbReference type="Gene3D" id="2.60.40.10">
    <property type="entry name" value="Immunoglobulins"/>
    <property type="match status" value="1"/>
</dbReference>
<evidence type="ECO:0000313" key="5">
    <source>
        <dbReference type="EMBL" id="PIY68823.1"/>
    </source>
</evidence>
<dbReference type="Pfam" id="PF01471">
    <property type="entry name" value="PG_binding_1"/>
    <property type="match status" value="1"/>
</dbReference>
<comment type="caution">
    <text evidence="5">The sequence shown here is derived from an EMBL/GenBank/DDBJ whole genome shotgun (WGS) entry which is preliminary data.</text>
</comment>
<dbReference type="SUPFAM" id="SSF101898">
    <property type="entry name" value="NHL repeat"/>
    <property type="match status" value="1"/>
</dbReference>
<dbReference type="InterPro" id="IPR036116">
    <property type="entry name" value="FN3_sf"/>
</dbReference>
<evidence type="ECO:0000256" key="2">
    <source>
        <dbReference type="PROSITE-ProRule" id="PRU00504"/>
    </source>
</evidence>
<dbReference type="Gene3D" id="1.10.101.10">
    <property type="entry name" value="PGBD-like superfamily/PGBD"/>
    <property type="match status" value="1"/>
</dbReference>
<dbReference type="Gene3D" id="2.120.10.30">
    <property type="entry name" value="TolB, C-terminal domain"/>
    <property type="match status" value="3"/>
</dbReference>
<dbReference type="PANTHER" id="PTHR24104:SF25">
    <property type="entry name" value="PROTEIN LIN-41"/>
    <property type="match status" value="1"/>
</dbReference>
<sequence>MYVADTGNNRVVRLTTSGVFDANWWGSEGSGNGQFSSPYGVAVDASNSYLFVADTGNNRIQAMNVATQAYVAKTGSLGAGTTQFSYPRDVAVYTDVDPTIIHVYVADSGNNRVVEYAFSTASNTFSYEGTVNTTFAQPQKLTADTSGNVFVTDTTNKVYSIDSARSYQAYITVHDSKGAGGVSINGSALYVIEPNTQIGTYNAGTGAYVTSFEDESNKPADVALDQWGNIYLVNQTTQSVQKFNSVFTPLAEWKKSSGSFNDPMGIGVNTGGDVVIADTGNNEVIRYDTNGVLITGIPTPMVTPAGYSSPKDVGFEDTGAVYVSDSNNNRIMKYLSNNTMEWAIGYPTPTWDPAVPTTGPLTPTVTPPTGPYFSGPYGVTVDSQNKIYIADTGYSRIQRFDANGTFEKSWGEYGSADNLAVPQFKKPQGMAIEVVSTSEYWIYVADTDNNRIQRFDQDGTISTRTKWGEIGTSDGQFINPRNVAIDSAKRVYVSEADDPGNPVHNRRIQVFGNAALSAGVTAVETSGTAVTEDGSVYDLYTVRLNTQPSSTVTLTISSSDATQVTTSTSTLTFTQYNWNVPQAVTVIPVHDYIDQATTQQMVLSHTATSSDPNYNSGINSLKNILVTLTDTDTVGVTLSKTGVNVSESGTTDTYTAVLDSKPTASVTIAATSADGNTVISPSTGVFTTTNWNIPQTLTVSSPRDYIQNGDHDSIITHAVSTTDTSGYQTATVASVTAHITDSASDIAGVTISAATPSPTVEGGSSSTYTISLDTKPSSDVTITIAASSSAELTVSPTTLTFTGGASSNYNIAQTVTVTAVNDSIVNDPSSIYKSSYIKYTLASADSNYVYNPALPPQDTLPFSGVYNGADGNNLTLITHEDDDTAGVVFTESDGITEIYEGQTADTYTVALNSKPSSNVVFGLTHDYNLTISKSTLTFTTTNWNMPQTATVSATNDGIYYGTPSATITHTITSSSDPSYPASSTATLSVITHDTDYPGLTITQPNGSVNIVEGGVTDEYYIKLKTQPLDTVTVTIDGQGAATASPSALTFTTANWGANQIATLSAINDWIYQGSRTALIKHIMTSSGDAGYENLVQYLTVNITDDDTTVPGVQILQTGDGTSVTEAGNTDTYTMVLTSKPTANVKIKIVGDNWQATTSASLYTFTPSLWNIPQTVNVRAIDDVGIDGTQTTVFKHIITSTDLHYQLATVENVNVTAQDNDHTGPVSTPSCSSTPPYDRPSLFQADTTQNTTTLYFTPIKDNISYYYIAYGYKPGDIRFGVSFDYGSYDGVIDYTINMLNSGTTYYYKVRGGNGCATGPWSNDIAATTTASGSAATRVYYASPASYAYNTGGSTGGSSESVSGGSVSHPQFTYNLYLGSRGAVVRSLQMYLNGQGFVVAQSGAGSPGNETDYYGPLTAAAVRRFQEAHFAEILSPLGYSSGTGILGPSTRAYINSH</sequence>
<dbReference type="InterPro" id="IPR003961">
    <property type="entry name" value="FN3_dom"/>
</dbReference>
<feature type="repeat" description="NHL" evidence="2">
    <location>
        <begin position="26"/>
        <end position="66"/>
    </location>
</feature>
<name>A0A2M7QD81_9BACT</name>
<dbReference type="GO" id="GO:0008270">
    <property type="term" value="F:zinc ion binding"/>
    <property type="evidence" value="ECO:0007669"/>
    <property type="project" value="UniProtKB-KW"/>
</dbReference>
<dbReference type="Gene3D" id="2.40.10.500">
    <property type="match status" value="1"/>
</dbReference>
<gene>
    <name evidence="5" type="ORF">COY90_03865</name>
</gene>
<evidence type="ECO:0000256" key="3">
    <source>
        <dbReference type="SAM" id="MobiDB-lite"/>
    </source>
</evidence>
<dbReference type="PANTHER" id="PTHR24104">
    <property type="entry name" value="E3 UBIQUITIN-PROTEIN LIGASE NHLRC1-RELATED"/>
    <property type="match status" value="1"/>
</dbReference>
<dbReference type="InterPro" id="IPR036365">
    <property type="entry name" value="PGBD-like_sf"/>
</dbReference>
<accession>A0A2M7QD81</accession>
<feature type="repeat" description="NHL" evidence="2">
    <location>
        <begin position="468"/>
        <end position="514"/>
    </location>
</feature>
<feature type="region of interest" description="Disordered" evidence="3">
    <location>
        <begin position="1217"/>
        <end position="1236"/>
    </location>
</feature>
<dbReference type="InterPro" id="IPR002477">
    <property type="entry name" value="Peptidoglycan-bd-like"/>
</dbReference>
<reference evidence="6" key="1">
    <citation type="submission" date="2017-09" db="EMBL/GenBank/DDBJ databases">
        <title>Depth-based differentiation of microbial function through sediment-hosted aquifers and enrichment of novel symbionts in the deep terrestrial subsurface.</title>
        <authorList>
            <person name="Probst A.J."/>
            <person name="Ladd B."/>
            <person name="Jarett J.K."/>
            <person name="Geller-Mcgrath D.E."/>
            <person name="Sieber C.M.K."/>
            <person name="Emerson J.B."/>
            <person name="Anantharaman K."/>
            <person name="Thomas B.C."/>
            <person name="Malmstrom R."/>
            <person name="Stieglmeier M."/>
            <person name="Klingl A."/>
            <person name="Woyke T."/>
            <person name="Ryan C.M."/>
            <person name="Banfield J.F."/>
        </authorList>
    </citation>
    <scope>NUCLEOTIDE SEQUENCE [LARGE SCALE GENOMIC DNA]</scope>
</reference>
<dbReference type="InterPro" id="IPR036366">
    <property type="entry name" value="PGBDSf"/>
</dbReference>
<dbReference type="InterPro" id="IPR050952">
    <property type="entry name" value="TRIM-NHL_E3_ligases"/>
</dbReference>
<dbReference type="CDD" id="cd05819">
    <property type="entry name" value="NHL"/>
    <property type="match status" value="1"/>
</dbReference>
<dbReference type="PROSITE" id="PS51125">
    <property type="entry name" value="NHL"/>
    <property type="match status" value="3"/>
</dbReference>
<dbReference type="InterPro" id="IPR001258">
    <property type="entry name" value="NHL_repeat"/>
</dbReference>
<dbReference type="SUPFAM" id="SSF49265">
    <property type="entry name" value="Fibronectin type III"/>
    <property type="match status" value="1"/>
</dbReference>
<dbReference type="SUPFAM" id="SSF63829">
    <property type="entry name" value="Calcium-dependent phosphotriesterase"/>
    <property type="match status" value="1"/>
</dbReference>
<feature type="repeat" description="NHL" evidence="2">
    <location>
        <begin position="373"/>
        <end position="403"/>
    </location>
</feature>
<dbReference type="PROSITE" id="PS50853">
    <property type="entry name" value="FN3"/>
    <property type="match status" value="1"/>
</dbReference>
<evidence type="ECO:0000259" key="4">
    <source>
        <dbReference type="PROSITE" id="PS50853"/>
    </source>
</evidence>
<feature type="domain" description="Fibronectin type-III" evidence="4">
    <location>
        <begin position="1235"/>
        <end position="1330"/>
    </location>
</feature>
<evidence type="ECO:0000256" key="1">
    <source>
        <dbReference type="ARBA" id="ARBA00022737"/>
    </source>
</evidence>
<dbReference type="InterPro" id="IPR013783">
    <property type="entry name" value="Ig-like_fold"/>
</dbReference>
<dbReference type="Proteomes" id="UP000230108">
    <property type="component" value="Unassembled WGS sequence"/>
</dbReference>
<evidence type="ECO:0000313" key="6">
    <source>
        <dbReference type="Proteomes" id="UP000230108"/>
    </source>
</evidence>
<dbReference type="InterPro" id="IPR011042">
    <property type="entry name" value="6-blade_b-propeller_TolB-like"/>
</dbReference>
<proteinExistence type="predicted"/>